<reference evidence="1" key="1">
    <citation type="submission" date="2021-01" db="UniProtKB">
        <authorList>
            <consortium name="EnsemblMetazoa"/>
        </authorList>
    </citation>
    <scope>IDENTIFICATION</scope>
</reference>
<evidence type="ECO:0000313" key="1">
    <source>
        <dbReference type="EnsemblMetazoa" id="CLYHEMP025084.1"/>
    </source>
</evidence>
<sequence>MDEIDLKCGRCNLKFHCLAALKKHKRNFCSYLYNNNNNNQSPTIPKLSKDAGKIDQSQILSNKNLKEEAFQLEKERKELLSQLKLLGGDINRFDKNELSGNNDDHGHLFKAGKVPQYAWDGHEDFENQNPSQLLQDLR</sequence>
<proteinExistence type="predicted"/>
<dbReference type="OrthoDB" id="5986347at2759"/>
<evidence type="ECO:0000313" key="2">
    <source>
        <dbReference type="Proteomes" id="UP000594262"/>
    </source>
</evidence>
<keyword evidence="2" id="KW-1185">Reference proteome</keyword>
<name>A0A7M5XP87_9CNID</name>
<protein>
    <submittedName>
        <fullName evidence="1">Uncharacterized protein</fullName>
    </submittedName>
</protein>
<organism evidence="1 2">
    <name type="scientific">Clytia hemisphaerica</name>
    <dbReference type="NCBI Taxonomy" id="252671"/>
    <lineage>
        <taxon>Eukaryota</taxon>
        <taxon>Metazoa</taxon>
        <taxon>Cnidaria</taxon>
        <taxon>Hydrozoa</taxon>
        <taxon>Hydroidolina</taxon>
        <taxon>Leptothecata</taxon>
        <taxon>Obeliida</taxon>
        <taxon>Clytiidae</taxon>
        <taxon>Clytia</taxon>
    </lineage>
</organism>
<accession>A0A7M5XP87</accession>
<dbReference type="Proteomes" id="UP000594262">
    <property type="component" value="Unplaced"/>
</dbReference>
<dbReference type="AlphaFoldDB" id="A0A7M5XP87"/>
<dbReference type="EnsemblMetazoa" id="CLYHEMT025084.1">
    <property type="protein sequence ID" value="CLYHEMP025084.1"/>
    <property type="gene ID" value="CLYHEMG025084"/>
</dbReference>